<feature type="signal peptide" evidence="9">
    <location>
        <begin position="1"/>
        <end position="23"/>
    </location>
</feature>
<comment type="caution">
    <text evidence="11">The sequence shown here is derived from an EMBL/GenBank/DDBJ whole genome shotgun (WGS) entry which is preliminary data.</text>
</comment>
<keyword evidence="12" id="KW-1185">Reference proteome</keyword>
<evidence type="ECO:0000256" key="3">
    <source>
        <dbReference type="ARBA" id="ARBA00022729"/>
    </source>
</evidence>
<evidence type="ECO:0000259" key="10">
    <source>
        <dbReference type="PROSITE" id="PS50853"/>
    </source>
</evidence>
<feature type="chain" id="PRO_5040417380" description="Fibronectin type-III domain-containing protein" evidence="9">
    <location>
        <begin position="24"/>
        <end position="413"/>
    </location>
</feature>
<keyword evidence="7" id="KW-0325">Glycoprotein</keyword>
<evidence type="ECO:0000256" key="8">
    <source>
        <dbReference type="SAM" id="Phobius"/>
    </source>
</evidence>
<dbReference type="CDD" id="cd00063">
    <property type="entry name" value="FN3"/>
    <property type="match status" value="1"/>
</dbReference>
<accession>A0A9Q1DW77</accession>
<evidence type="ECO:0000313" key="12">
    <source>
        <dbReference type="Proteomes" id="UP001152803"/>
    </source>
</evidence>
<feature type="domain" description="Fibronectin type-III" evidence="10">
    <location>
        <begin position="30"/>
        <end position="126"/>
    </location>
</feature>
<organism evidence="11 12">
    <name type="scientific">Conger conger</name>
    <name type="common">Conger eel</name>
    <name type="synonym">Muraena conger</name>
    <dbReference type="NCBI Taxonomy" id="82655"/>
    <lineage>
        <taxon>Eukaryota</taxon>
        <taxon>Metazoa</taxon>
        <taxon>Chordata</taxon>
        <taxon>Craniata</taxon>
        <taxon>Vertebrata</taxon>
        <taxon>Euteleostomi</taxon>
        <taxon>Actinopterygii</taxon>
        <taxon>Neopterygii</taxon>
        <taxon>Teleostei</taxon>
        <taxon>Anguilliformes</taxon>
        <taxon>Congridae</taxon>
        <taxon>Conger</taxon>
    </lineage>
</organism>
<dbReference type="InterPro" id="IPR036116">
    <property type="entry name" value="FN3_sf"/>
</dbReference>
<evidence type="ECO:0000313" key="11">
    <source>
        <dbReference type="EMBL" id="KAJ8282863.1"/>
    </source>
</evidence>
<dbReference type="InterPro" id="IPR003961">
    <property type="entry name" value="FN3_dom"/>
</dbReference>
<protein>
    <recommendedName>
        <fullName evidence="10">Fibronectin type-III domain-containing protein</fullName>
    </recommendedName>
</protein>
<dbReference type="PANTHER" id="PTHR23037">
    <property type="entry name" value="CYTOKINE RECEPTOR"/>
    <property type="match status" value="1"/>
</dbReference>
<evidence type="ECO:0000256" key="2">
    <source>
        <dbReference type="ARBA" id="ARBA00022692"/>
    </source>
</evidence>
<dbReference type="PROSITE" id="PS50853">
    <property type="entry name" value="FN3"/>
    <property type="match status" value="1"/>
</dbReference>
<evidence type="ECO:0000256" key="4">
    <source>
        <dbReference type="ARBA" id="ARBA00022989"/>
    </source>
</evidence>
<keyword evidence="5 8" id="KW-0472">Membrane</keyword>
<dbReference type="GO" id="GO:0009897">
    <property type="term" value="C:external side of plasma membrane"/>
    <property type="evidence" value="ECO:0007669"/>
    <property type="project" value="TreeGrafter"/>
</dbReference>
<dbReference type="EMBL" id="JAFJMO010000003">
    <property type="protein sequence ID" value="KAJ8282863.1"/>
    <property type="molecule type" value="Genomic_DNA"/>
</dbReference>
<gene>
    <name evidence="11" type="ORF">COCON_G00053820</name>
</gene>
<dbReference type="SUPFAM" id="SSF49265">
    <property type="entry name" value="Fibronectin type III"/>
    <property type="match status" value="2"/>
</dbReference>
<dbReference type="PANTHER" id="PTHR23037:SF46">
    <property type="entry name" value="INTERLEUKIN 5 RECEPTOR SUBUNIT ALPHA"/>
    <property type="match status" value="1"/>
</dbReference>
<reference evidence="11" key="1">
    <citation type="journal article" date="2023" name="Science">
        <title>Genome structures resolve the early diversification of teleost fishes.</title>
        <authorList>
            <person name="Parey E."/>
            <person name="Louis A."/>
            <person name="Montfort J."/>
            <person name="Bouchez O."/>
            <person name="Roques C."/>
            <person name="Iampietro C."/>
            <person name="Lluch J."/>
            <person name="Castinel A."/>
            <person name="Donnadieu C."/>
            <person name="Desvignes T."/>
            <person name="Floi Bucao C."/>
            <person name="Jouanno E."/>
            <person name="Wen M."/>
            <person name="Mejri S."/>
            <person name="Dirks R."/>
            <person name="Jansen H."/>
            <person name="Henkel C."/>
            <person name="Chen W.J."/>
            <person name="Zahm M."/>
            <person name="Cabau C."/>
            <person name="Klopp C."/>
            <person name="Thompson A.W."/>
            <person name="Robinson-Rechavi M."/>
            <person name="Braasch I."/>
            <person name="Lecointre G."/>
            <person name="Bobe J."/>
            <person name="Postlethwait J.H."/>
            <person name="Berthelot C."/>
            <person name="Roest Crollius H."/>
            <person name="Guiguen Y."/>
        </authorList>
    </citation>
    <scope>NUCLEOTIDE SEQUENCE</scope>
    <source>
        <strain evidence="11">Concon-B</strain>
    </source>
</reference>
<name>A0A9Q1DW77_CONCO</name>
<feature type="transmembrane region" description="Helical" evidence="8">
    <location>
        <begin position="322"/>
        <end position="342"/>
    </location>
</feature>
<keyword evidence="3 9" id="KW-0732">Signal</keyword>
<dbReference type="InterPro" id="IPR013783">
    <property type="entry name" value="Ig-like_fold"/>
</dbReference>
<comment type="subcellular location">
    <subcellularLocation>
        <location evidence="1">Membrane</location>
        <topology evidence="1">Single-pass type I membrane protein</topology>
    </subcellularLocation>
</comment>
<evidence type="ECO:0000256" key="7">
    <source>
        <dbReference type="ARBA" id="ARBA00023180"/>
    </source>
</evidence>
<keyword evidence="4 8" id="KW-1133">Transmembrane helix</keyword>
<proteinExistence type="predicted"/>
<evidence type="ECO:0000256" key="5">
    <source>
        <dbReference type="ARBA" id="ARBA00023136"/>
    </source>
</evidence>
<evidence type="ECO:0000256" key="1">
    <source>
        <dbReference type="ARBA" id="ARBA00004479"/>
    </source>
</evidence>
<dbReference type="Gene3D" id="2.60.40.10">
    <property type="entry name" value="Immunoglobulins"/>
    <property type="match status" value="3"/>
</dbReference>
<keyword evidence="2 8" id="KW-0812">Transmembrane</keyword>
<dbReference type="GO" id="GO:0004896">
    <property type="term" value="F:cytokine receptor activity"/>
    <property type="evidence" value="ECO:0007669"/>
    <property type="project" value="TreeGrafter"/>
</dbReference>
<sequence>MDLSFRVLFLVTCCWTAFSLVSSETGALPLPSDVYLQFPNDFCVNLTWSPPEKLNSSTCSVQYHITVTAGQAGEPVPRTQESTHYQDCPDMENGVTYAVRTQPKSCGNRTDSKEVFKPIPHRTEKLVKEFKCFYYMPGAMNCTWRPTDGTRDLQLYYWDEQMEMKALGSCGLYFYSGEDKTGCHLHGKLPDFTKIYILLNGTRGPSTLKNTFLLVPRDNLKPPPPNLSVSEERHMLRLHCTPPDVFGDCWKCTYRYRSSRSSDWQEKYSSLDTPVHIPYNRHSRYEVQVMAVSKDICGIGASDWSKVTSFGEEQPADWSSHMALIAIPVVVIACVILFLLFFKKVRVLILPQIPDPMQLIKELINSKEEESNLAENKTVLQGKGSEKQVLCIPEEPEVCVNVRVEEPEPAADL</sequence>
<keyword evidence="6" id="KW-0675">Receptor</keyword>
<evidence type="ECO:0000256" key="9">
    <source>
        <dbReference type="SAM" id="SignalP"/>
    </source>
</evidence>
<dbReference type="AlphaFoldDB" id="A0A9Q1DW77"/>
<dbReference type="Proteomes" id="UP001152803">
    <property type="component" value="Unassembled WGS sequence"/>
</dbReference>
<evidence type="ECO:0000256" key="6">
    <source>
        <dbReference type="ARBA" id="ARBA00023170"/>
    </source>
</evidence>
<dbReference type="OrthoDB" id="9940625at2759"/>